<dbReference type="EMBL" id="CM009295">
    <property type="protein sequence ID" value="PNT31510.1"/>
    <property type="molecule type" value="Genomic_DNA"/>
</dbReference>
<accession>A0A2K2A1W9</accession>
<gene>
    <name evidence="1" type="ORF">POPTR_006G135000</name>
</gene>
<dbReference type="AlphaFoldDB" id="A0A2K2A1W9"/>
<protein>
    <submittedName>
        <fullName evidence="1">Uncharacterized protein</fullName>
    </submittedName>
</protein>
<dbReference type="Proteomes" id="UP000006729">
    <property type="component" value="Chromosome 6"/>
</dbReference>
<name>A0A2K2A1W9_POPTR</name>
<keyword evidence="2" id="KW-1185">Reference proteome</keyword>
<evidence type="ECO:0000313" key="2">
    <source>
        <dbReference type="Proteomes" id="UP000006729"/>
    </source>
</evidence>
<organism evidence="1 2">
    <name type="scientific">Populus trichocarpa</name>
    <name type="common">Western balsam poplar</name>
    <name type="synonym">Populus balsamifera subsp. trichocarpa</name>
    <dbReference type="NCBI Taxonomy" id="3694"/>
    <lineage>
        <taxon>Eukaryota</taxon>
        <taxon>Viridiplantae</taxon>
        <taxon>Streptophyta</taxon>
        <taxon>Embryophyta</taxon>
        <taxon>Tracheophyta</taxon>
        <taxon>Spermatophyta</taxon>
        <taxon>Magnoliopsida</taxon>
        <taxon>eudicotyledons</taxon>
        <taxon>Gunneridae</taxon>
        <taxon>Pentapetalae</taxon>
        <taxon>rosids</taxon>
        <taxon>fabids</taxon>
        <taxon>Malpighiales</taxon>
        <taxon>Salicaceae</taxon>
        <taxon>Saliceae</taxon>
        <taxon>Populus</taxon>
    </lineage>
</organism>
<reference evidence="1 2" key="1">
    <citation type="journal article" date="2006" name="Science">
        <title>The genome of black cottonwood, Populus trichocarpa (Torr. &amp; Gray).</title>
        <authorList>
            <person name="Tuskan G.A."/>
            <person name="Difazio S."/>
            <person name="Jansson S."/>
            <person name="Bohlmann J."/>
            <person name="Grigoriev I."/>
            <person name="Hellsten U."/>
            <person name="Putnam N."/>
            <person name="Ralph S."/>
            <person name="Rombauts S."/>
            <person name="Salamov A."/>
            <person name="Schein J."/>
            <person name="Sterck L."/>
            <person name="Aerts A."/>
            <person name="Bhalerao R.R."/>
            <person name="Bhalerao R.P."/>
            <person name="Blaudez D."/>
            <person name="Boerjan W."/>
            <person name="Brun A."/>
            <person name="Brunner A."/>
            <person name="Busov V."/>
            <person name="Campbell M."/>
            <person name="Carlson J."/>
            <person name="Chalot M."/>
            <person name="Chapman J."/>
            <person name="Chen G.L."/>
            <person name="Cooper D."/>
            <person name="Coutinho P.M."/>
            <person name="Couturier J."/>
            <person name="Covert S."/>
            <person name="Cronk Q."/>
            <person name="Cunningham R."/>
            <person name="Davis J."/>
            <person name="Degroeve S."/>
            <person name="Dejardin A."/>
            <person name="Depamphilis C."/>
            <person name="Detter J."/>
            <person name="Dirks B."/>
            <person name="Dubchak I."/>
            <person name="Duplessis S."/>
            <person name="Ehlting J."/>
            <person name="Ellis B."/>
            <person name="Gendler K."/>
            <person name="Goodstein D."/>
            <person name="Gribskov M."/>
            <person name="Grimwood J."/>
            <person name="Groover A."/>
            <person name="Gunter L."/>
            <person name="Hamberger B."/>
            <person name="Heinze B."/>
            <person name="Helariutta Y."/>
            <person name="Henrissat B."/>
            <person name="Holligan D."/>
            <person name="Holt R."/>
            <person name="Huang W."/>
            <person name="Islam-Faridi N."/>
            <person name="Jones S."/>
            <person name="Jones-Rhoades M."/>
            <person name="Jorgensen R."/>
            <person name="Joshi C."/>
            <person name="Kangasjarvi J."/>
            <person name="Karlsson J."/>
            <person name="Kelleher C."/>
            <person name="Kirkpatrick R."/>
            <person name="Kirst M."/>
            <person name="Kohler A."/>
            <person name="Kalluri U."/>
            <person name="Larimer F."/>
            <person name="Leebens-Mack J."/>
            <person name="Leple J.C."/>
            <person name="Locascio P."/>
            <person name="Lou Y."/>
            <person name="Lucas S."/>
            <person name="Martin F."/>
            <person name="Montanini B."/>
            <person name="Napoli C."/>
            <person name="Nelson D.R."/>
            <person name="Nelson C."/>
            <person name="Nieminen K."/>
            <person name="Nilsson O."/>
            <person name="Pereda V."/>
            <person name="Peter G."/>
            <person name="Philippe R."/>
            <person name="Pilate G."/>
            <person name="Poliakov A."/>
            <person name="Razumovskaya J."/>
            <person name="Richardson P."/>
            <person name="Rinaldi C."/>
            <person name="Ritland K."/>
            <person name="Rouze P."/>
            <person name="Ryaboy D."/>
            <person name="Schmutz J."/>
            <person name="Schrader J."/>
            <person name="Segerman B."/>
            <person name="Shin H."/>
            <person name="Siddiqui A."/>
            <person name="Sterky F."/>
            <person name="Terry A."/>
            <person name="Tsai C.J."/>
            <person name="Uberbacher E."/>
            <person name="Unneberg P."/>
            <person name="Vahala J."/>
            <person name="Wall K."/>
            <person name="Wessler S."/>
            <person name="Yang G."/>
            <person name="Yin T."/>
            <person name="Douglas C."/>
            <person name="Marra M."/>
            <person name="Sandberg G."/>
            <person name="Van de Peer Y."/>
            <person name="Rokhsar D."/>
        </authorList>
    </citation>
    <scope>NUCLEOTIDE SEQUENCE [LARGE SCALE GENOMIC DNA]</scope>
    <source>
        <strain evidence="2">cv. Nisqually</strain>
    </source>
</reference>
<dbReference type="InParanoid" id="A0A2K2A1W9"/>
<proteinExistence type="predicted"/>
<evidence type="ECO:0000313" key="1">
    <source>
        <dbReference type="EMBL" id="PNT31510.1"/>
    </source>
</evidence>
<sequence>MELDLVASRPNVGLGVEVSSPNVGWVQMRPAQSGFRRGCVEVQHGVGRGRVQANVGLGGDASTTNMEVETIVSRPNMGLGMHASRSNMEVDAIAIASTPNVGLVCQHTGRHPKRHVSLCGFSSMVITCF</sequence>